<dbReference type="InterPro" id="IPR036761">
    <property type="entry name" value="TTHA0802/YceI-like_sf"/>
</dbReference>
<organism evidence="3 4">
    <name type="scientific">Corynebacterium kalinowskii</name>
    <dbReference type="NCBI Taxonomy" id="2675216"/>
    <lineage>
        <taxon>Bacteria</taxon>
        <taxon>Bacillati</taxon>
        <taxon>Actinomycetota</taxon>
        <taxon>Actinomycetes</taxon>
        <taxon>Mycobacteriales</taxon>
        <taxon>Corynebacteriaceae</taxon>
        <taxon>Corynebacterium</taxon>
    </lineage>
</organism>
<dbReference type="SMART" id="SM00867">
    <property type="entry name" value="YceI"/>
    <property type="match status" value="1"/>
</dbReference>
<dbReference type="RefSeq" id="WP_156192329.1">
    <property type="nucleotide sequence ID" value="NZ_CP046452.1"/>
</dbReference>
<dbReference type="Gene3D" id="2.40.128.110">
    <property type="entry name" value="Lipid/polyisoprenoid-binding, YceI-like"/>
    <property type="match status" value="1"/>
</dbReference>
<feature type="domain" description="Lipid/polyisoprenoid-binding YceI-like" evidence="2">
    <location>
        <begin position="58"/>
        <end position="231"/>
    </location>
</feature>
<sequence>MNQTYNKKLVIGLAIAIIIVALASVAPVAYKAYMTPGVKTDGIQVEGAKKASTEINGTWSVVKAAPGNPTSVGYTFHEILPGERRETSGSTENVDGSVVIDQGKLKSTDITVDMTTIRTDREKRDINVRMKLLETDKYPTAKFVADENASVNVADIPDNATVGKVTVPGTLTIHGVAKHIDAELDILRTGDNIVVGANIPFNRLDYGVETPDFVAAKIDTEGHLNIRLALEK</sequence>
<protein>
    <recommendedName>
        <fullName evidence="2">Lipid/polyisoprenoid-binding YceI-like domain-containing protein</fullName>
    </recommendedName>
</protein>
<dbReference type="Pfam" id="PF04264">
    <property type="entry name" value="YceI"/>
    <property type="match status" value="1"/>
</dbReference>
<dbReference type="PANTHER" id="PTHR34406:SF1">
    <property type="entry name" value="PROTEIN YCEI"/>
    <property type="match status" value="1"/>
</dbReference>
<dbReference type="KEGG" id="ckw:CKALI_05475"/>
<keyword evidence="4" id="KW-1185">Reference proteome</keyword>
<evidence type="ECO:0000256" key="1">
    <source>
        <dbReference type="ARBA" id="ARBA00008812"/>
    </source>
</evidence>
<dbReference type="EMBL" id="CP046452">
    <property type="protein sequence ID" value="QGU01965.1"/>
    <property type="molecule type" value="Genomic_DNA"/>
</dbReference>
<proteinExistence type="inferred from homology"/>
<comment type="similarity">
    <text evidence="1">Belongs to the UPF0312 family.</text>
</comment>
<dbReference type="InterPro" id="IPR007372">
    <property type="entry name" value="Lipid/polyisoprenoid-bd_YceI"/>
</dbReference>
<reference evidence="4" key="1">
    <citation type="submission" date="2019-11" db="EMBL/GenBank/DDBJ databases">
        <title>Complete genome sequence of Corynebacterium kalinowskii 1959, a novel Corynebacterium species isolated from soil of a small paddock in Vilsendorf, Germany.</title>
        <authorList>
            <person name="Schaffert L."/>
            <person name="Ruwe M."/>
            <person name="Milse J."/>
            <person name="Hanuschka K."/>
            <person name="Ortseifen V."/>
            <person name="Droste J."/>
            <person name="Brandt D."/>
            <person name="Schlueter L."/>
            <person name="Kutter Y."/>
            <person name="Vinke S."/>
            <person name="Viehoefer P."/>
            <person name="Jacob L."/>
            <person name="Luebke N.-C."/>
            <person name="Schulte-Berndt E."/>
            <person name="Hain C."/>
            <person name="Linder M."/>
            <person name="Schmidt P."/>
            <person name="Wollenschlaeger L."/>
            <person name="Luttermann T."/>
            <person name="Thieme E."/>
            <person name="Hassa J."/>
            <person name="Haak M."/>
            <person name="Wittchen M."/>
            <person name="Mentz A."/>
            <person name="Persicke M."/>
            <person name="Busche T."/>
            <person name="Ruckert C."/>
        </authorList>
    </citation>
    <scope>NUCLEOTIDE SEQUENCE [LARGE SCALE GENOMIC DNA]</scope>
    <source>
        <strain evidence="4">1959</strain>
    </source>
</reference>
<dbReference type="SUPFAM" id="SSF101874">
    <property type="entry name" value="YceI-like"/>
    <property type="match status" value="1"/>
</dbReference>
<dbReference type="Proteomes" id="UP000427071">
    <property type="component" value="Chromosome"/>
</dbReference>
<name>A0A6B8VSJ6_9CORY</name>
<evidence type="ECO:0000313" key="4">
    <source>
        <dbReference type="Proteomes" id="UP000427071"/>
    </source>
</evidence>
<accession>A0A6B8VSJ6</accession>
<evidence type="ECO:0000313" key="3">
    <source>
        <dbReference type="EMBL" id="QGU01965.1"/>
    </source>
</evidence>
<evidence type="ECO:0000259" key="2">
    <source>
        <dbReference type="SMART" id="SM00867"/>
    </source>
</evidence>
<dbReference type="AlphaFoldDB" id="A0A6B8VSJ6"/>
<dbReference type="PANTHER" id="PTHR34406">
    <property type="entry name" value="PROTEIN YCEI"/>
    <property type="match status" value="1"/>
</dbReference>
<gene>
    <name evidence="3" type="ORF">CKALI_05475</name>
</gene>